<dbReference type="GO" id="GO:0008124">
    <property type="term" value="F:4-alpha-hydroxytetrahydrobiopterin dehydratase activity"/>
    <property type="evidence" value="ECO:0007669"/>
    <property type="project" value="UniProtKB-UniRule"/>
</dbReference>
<evidence type="ECO:0000256" key="1">
    <source>
        <dbReference type="ARBA" id="ARBA00001554"/>
    </source>
</evidence>
<comment type="caution">
    <text evidence="5">The sequence shown here is derived from an EMBL/GenBank/DDBJ whole genome shotgun (WGS) entry which is preliminary data.</text>
</comment>
<accession>A0A8J3BER9</accession>
<reference evidence="5" key="1">
    <citation type="journal article" date="2014" name="Int. J. Syst. Evol. Microbiol.">
        <title>Complete genome sequence of Corynebacterium casei LMG S-19264T (=DSM 44701T), isolated from a smear-ripened cheese.</title>
        <authorList>
            <consortium name="US DOE Joint Genome Institute (JGI-PGF)"/>
            <person name="Walter F."/>
            <person name="Albersmeier A."/>
            <person name="Kalinowski J."/>
            <person name="Ruckert C."/>
        </authorList>
    </citation>
    <scope>NUCLEOTIDE SEQUENCE</scope>
    <source>
        <strain evidence="5">JCM 3090</strain>
    </source>
</reference>
<dbReference type="HAMAP" id="MF_00434">
    <property type="entry name" value="Pterin_4_alpha"/>
    <property type="match status" value="1"/>
</dbReference>
<dbReference type="EC" id="4.2.1.96" evidence="4"/>
<evidence type="ECO:0000256" key="2">
    <source>
        <dbReference type="ARBA" id="ARBA00006472"/>
    </source>
</evidence>
<dbReference type="PANTHER" id="PTHR12599:SF0">
    <property type="entry name" value="PTERIN-4-ALPHA-CARBINOLAMINE DEHYDRATASE"/>
    <property type="match status" value="1"/>
</dbReference>
<dbReference type="Pfam" id="PF01329">
    <property type="entry name" value="Pterin_4a"/>
    <property type="match status" value="1"/>
</dbReference>
<evidence type="ECO:0000313" key="6">
    <source>
        <dbReference type="Proteomes" id="UP000649739"/>
    </source>
</evidence>
<evidence type="ECO:0000256" key="3">
    <source>
        <dbReference type="ARBA" id="ARBA00023239"/>
    </source>
</evidence>
<name>A0A8J3BER9_9ACTN</name>
<gene>
    <name evidence="5" type="ORF">GCM10010123_36690</name>
</gene>
<dbReference type="AlphaFoldDB" id="A0A8J3BER9"/>
<evidence type="ECO:0000313" key="5">
    <source>
        <dbReference type="EMBL" id="GGK03413.1"/>
    </source>
</evidence>
<reference evidence="5" key="2">
    <citation type="submission" date="2020-09" db="EMBL/GenBank/DDBJ databases">
        <authorList>
            <person name="Sun Q."/>
            <person name="Ohkuma M."/>
        </authorList>
    </citation>
    <scope>NUCLEOTIDE SEQUENCE</scope>
    <source>
        <strain evidence="5">JCM 3090</strain>
    </source>
</reference>
<dbReference type="GO" id="GO:0006729">
    <property type="term" value="P:tetrahydrobiopterin biosynthetic process"/>
    <property type="evidence" value="ECO:0007669"/>
    <property type="project" value="InterPro"/>
</dbReference>
<dbReference type="InterPro" id="IPR001533">
    <property type="entry name" value="Pterin_deHydtase"/>
</dbReference>
<keyword evidence="3 4" id="KW-0456">Lyase</keyword>
<dbReference type="PANTHER" id="PTHR12599">
    <property type="entry name" value="PTERIN-4-ALPHA-CARBINOLAMINE DEHYDRATASE"/>
    <property type="match status" value="1"/>
</dbReference>
<protein>
    <recommendedName>
        <fullName evidence="4">Putative pterin-4-alpha-carbinolamine dehydratase</fullName>
        <shortName evidence="4">PHS</shortName>
        <ecNumber evidence="4">4.2.1.96</ecNumber>
    </recommendedName>
    <alternativeName>
        <fullName evidence="4">4-alpha-hydroxy-tetrahydropterin dehydratase</fullName>
    </alternativeName>
    <alternativeName>
        <fullName evidence="4">Pterin carbinolamine dehydratase</fullName>
        <shortName evidence="4">PCD</shortName>
    </alternativeName>
</protein>
<evidence type="ECO:0000256" key="4">
    <source>
        <dbReference type="HAMAP-Rule" id="MF_00434"/>
    </source>
</evidence>
<keyword evidence="6" id="KW-1185">Reference proteome</keyword>
<comment type="similarity">
    <text evidence="2 4">Belongs to the pterin-4-alpha-carbinolamine dehydratase family.</text>
</comment>
<organism evidence="5 6">
    <name type="scientific">Pilimelia anulata</name>
    <dbReference type="NCBI Taxonomy" id="53371"/>
    <lineage>
        <taxon>Bacteria</taxon>
        <taxon>Bacillati</taxon>
        <taxon>Actinomycetota</taxon>
        <taxon>Actinomycetes</taxon>
        <taxon>Micromonosporales</taxon>
        <taxon>Micromonosporaceae</taxon>
        <taxon>Pilimelia</taxon>
    </lineage>
</organism>
<dbReference type="InterPro" id="IPR036428">
    <property type="entry name" value="PCD_sf"/>
</dbReference>
<dbReference type="EMBL" id="BMQB01000008">
    <property type="protein sequence ID" value="GGK03413.1"/>
    <property type="molecule type" value="Genomic_DNA"/>
</dbReference>
<dbReference type="Proteomes" id="UP000649739">
    <property type="component" value="Unassembled WGS sequence"/>
</dbReference>
<dbReference type="SUPFAM" id="SSF55248">
    <property type="entry name" value="PCD-like"/>
    <property type="match status" value="1"/>
</dbReference>
<dbReference type="Gene3D" id="3.30.1360.20">
    <property type="entry name" value="Transcriptional coactivator/pterin dehydratase"/>
    <property type="match status" value="1"/>
</dbReference>
<dbReference type="NCBIfam" id="NF002017">
    <property type="entry name" value="PRK00823.1-2"/>
    <property type="match status" value="1"/>
</dbReference>
<proteinExistence type="inferred from homology"/>
<dbReference type="NCBIfam" id="NF002018">
    <property type="entry name" value="PRK00823.1-3"/>
    <property type="match status" value="1"/>
</dbReference>
<dbReference type="RefSeq" id="WP_189171396.1">
    <property type="nucleotide sequence ID" value="NZ_BMQB01000008.1"/>
</dbReference>
<sequence length="103" mass="11070">MPVTLDPAALADAAARLPGWAVAADALRRRYAFPDFARAIGFLAAAATRAERMNHHPEWTNVYNRVDVTLRTHDAGGVTALDVELAEHLDALHAPFADPGSRG</sequence>
<comment type="catalytic activity">
    <reaction evidence="1 4">
        <text>(4aS,6R)-4a-hydroxy-L-erythro-5,6,7,8-tetrahydrobiopterin = (6R)-L-erythro-6,7-dihydrobiopterin + H2O</text>
        <dbReference type="Rhea" id="RHEA:11920"/>
        <dbReference type="ChEBI" id="CHEBI:15377"/>
        <dbReference type="ChEBI" id="CHEBI:15642"/>
        <dbReference type="ChEBI" id="CHEBI:43120"/>
        <dbReference type="EC" id="4.2.1.96"/>
    </reaction>
</comment>